<evidence type="ECO:0000313" key="1">
    <source>
        <dbReference type="EMBL" id="CAB3997080.1"/>
    </source>
</evidence>
<protein>
    <submittedName>
        <fullName evidence="1">Uncharacterized protein</fullName>
    </submittedName>
</protein>
<dbReference type="OrthoDB" id="10065482at2759"/>
<evidence type="ECO:0000313" key="2">
    <source>
        <dbReference type="Proteomes" id="UP001152795"/>
    </source>
</evidence>
<reference evidence="1" key="1">
    <citation type="submission" date="2020-04" db="EMBL/GenBank/DDBJ databases">
        <authorList>
            <person name="Alioto T."/>
            <person name="Alioto T."/>
            <person name="Gomez Garrido J."/>
        </authorList>
    </citation>
    <scope>NUCLEOTIDE SEQUENCE</scope>
    <source>
        <strain evidence="1">A484AB</strain>
    </source>
</reference>
<sequence length="146" mass="16608">MARNLLQCSVSGTRIQRDTAQRTKCTSSSSFLCNYLGSIVQAFRAFGYSEVREYEILGEDFVIDLCSVTDVMRIVIDLMVKLQSLSCPCWKICVWFPYVNKFLEQLEHVSIASPPGSMKVLKANIKDIMEEQKFKDRNRVVAGVPQ</sequence>
<organism evidence="1 2">
    <name type="scientific">Paramuricea clavata</name>
    <name type="common">Red gorgonian</name>
    <name type="synonym">Violescent sea-whip</name>
    <dbReference type="NCBI Taxonomy" id="317549"/>
    <lineage>
        <taxon>Eukaryota</taxon>
        <taxon>Metazoa</taxon>
        <taxon>Cnidaria</taxon>
        <taxon>Anthozoa</taxon>
        <taxon>Octocorallia</taxon>
        <taxon>Malacalcyonacea</taxon>
        <taxon>Plexauridae</taxon>
        <taxon>Paramuricea</taxon>
    </lineage>
</organism>
<accession>A0A7D9I078</accession>
<dbReference type="EMBL" id="CACRXK020003018">
    <property type="protein sequence ID" value="CAB3997080.1"/>
    <property type="molecule type" value="Genomic_DNA"/>
</dbReference>
<proteinExistence type="predicted"/>
<dbReference type="Proteomes" id="UP001152795">
    <property type="component" value="Unassembled WGS sequence"/>
</dbReference>
<name>A0A7D9I078_PARCT</name>
<comment type="caution">
    <text evidence="1">The sequence shown here is derived from an EMBL/GenBank/DDBJ whole genome shotgun (WGS) entry which is preliminary data.</text>
</comment>
<dbReference type="AlphaFoldDB" id="A0A7D9I078"/>
<keyword evidence="2" id="KW-1185">Reference proteome</keyword>
<gene>
    <name evidence="1" type="ORF">PACLA_8A035851</name>
</gene>